<dbReference type="RefSeq" id="WP_050669774.1">
    <property type="nucleotide sequence ID" value="NZ_LAIR01000002.1"/>
</dbReference>
<keyword evidence="2" id="KW-0067">ATP-binding</keyword>
<evidence type="ECO:0000313" key="4">
    <source>
        <dbReference type="EMBL" id="KNX37420.1"/>
    </source>
</evidence>
<gene>
    <name evidence="4" type="ORF">VV01_10125</name>
</gene>
<dbReference type="AlphaFoldDB" id="A0A0L6CIH7"/>
<reference evidence="5" key="1">
    <citation type="submission" date="2015-03" db="EMBL/GenBank/DDBJ databases">
        <title>Luteipulveratus halotolerans sp. nov., a novel actinobacterium (Dermacoccaceae) from Sarawak, Malaysia.</title>
        <authorList>
            <person name="Juboi H."/>
            <person name="Basik A."/>
            <person name="Shamsul S.S."/>
            <person name="Arnold P."/>
            <person name="Schmitt E.K."/>
            <person name="Sanglier J.-J."/>
            <person name="Yeo T."/>
        </authorList>
    </citation>
    <scope>NUCLEOTIDE SEQUENCE [LARGE SCALE GENOMIC DNA]</scope>
    <source>
        <strain evidence="5">C296001</strain>
    </source>
</reference>
<dbReference type="Gene3D" id="1.10.3290.10">
    <property type="entry name" value="Fido-like domain"/>
    <property type="match status" value="1"/>
</dbReference>
<dbReference type="PANTHER" id="PTHR13504">
    <property type="entry name" value="FIDO DOMAIN-CONTAINING PROTEIN DDB_G0283145"/>
    <property type="match status" value="1"/>
</dbReference>
<dbReference type="PROSITE" id="PS51459">
    <property type="entry name" value="FIDO"/>
    <property type="match status" value="1"/>
</dbReference>
<accession>A0A0L6CIH7</accession>
<dbReference type="InterPro" id="IPR040198">
    <property type="entry name" value="Fido_containing"/>
</dbReference>
<dbReference type="PANTHER" id="PTHR13504:SF38">
    <property type="entry name" value="FIDO DOMAIN-CONTAINING PROTEIN"/>
    <property type="match status" value="1"/>
</dbReference>
<organism evidence="4 5">
    <name type="scientific">Luteipulveratus halotolerans</name>
    <dbReference type="NCBI Taxonomy" id="1631356"/>
    <lineage>
        <taxon>Bacteria</taxon>
        <taxon>Bacillati</taxon>
        <taxon>Actinomycetota</taxon>
        <taxon>Actinomycetes</taxon>
        <taxon>Micrococcales</taxon>
        <taxon>Dermacoccaceae</taxon>
        <taxon>Luteipulveratus</taxon>
    </lineage>
</organism>
<sequence>MARWERVHVDPDYSGVTSRERRGGAYLRYHPDPMISARDVLSRAVLEYAADTASTVAVLGERLRARPLPLLYATLIRSESIASSWVEGERETPRNIMLARLDHDRATPTGRRVARNIDAMTAAIEGLDGVWQHADIHRIHRTLLPAIAAGGYRTEQVFIGGSSALNAQFVPPPHSTVAALMDDLLGYVNRGGDSPLLTAVLAHAQFETIHPYVDGNGRVGRALFHGVLHRAGTVTGGVLPLSLALTSDLRTYVDALTSYRYDDSVGAAQGVSAYVETMLDLVNRSVEIAQDFTERVEHVQSSWAESVSRFRSDSSVHRALDVLIQQPVVTASHLQQELGITKMAAHTTTNALVEVGILTPAGGRLRRANLYQADDVLGILQV</sequence>
<keyword evidence="5" id="KW-1185">Reference proteome</keyword>
<dbReference type="Pfam" id="PF02661">
    <property type="entry name" value="Fic"/>
    <property type="match status" value="1"/>
</dbReference>
<dbReference type="InterPro" id="IPR003812">
    <property type="entry name" value="Fido"/>
</dbReference>
<evidence type="ECO:0000259" key="3">
    <source>
        <dbReference type="PROSITE" id="PS51459"/>
    </source>
</evidence>
<feature type="domain" description="Fido" evidence="3">
    <location>
        <begin position="131"/>
        <end position="277"/>
    </location>
</feature>
<feature type="binding site" evidence="2">
    <location>
        <begin position="214"/>
        <end position="221"/>
    </location>
    <ligand>
        <name>ATP</name>
        <dbReference type="ChEBI" id="CHEBI:30616"/>
    </ligand>
</feature>
<dbReference type="OrthoDB" id="9813719at2"/>
<evidence type="ECO:0000256" key="2">
    <source>
        <dbReference type="PIRSR" id="PIRSR640198-2"/>
    </source>
</evidence>
<protein>
    <recommendedName>
        <fullName evidence="3">Fido domain-containing protein</fullName>
    </recommendedName>
</protein>
<dbReference type="Proteomes" id="UP000037397">
    <property type="component" value="Unassembled WGS sequence"/>
</dbReference>
<comment type="caution">
    <text evidence="4">The sequence shown here is derived from an EMBL/GenBank/DDBJ whole genome shotgun (WGS) entry which is preliminary data.</text>
</comment>
<dbReference type="STRING" id="1631356.VV01_10125"/>
<evidence type="ECO:0000313" key="5">
    <source>
        <dbReference type="Proteomes" id="UP000037397"/>
    </source>
</evidence>
<dbReference type="EMBL" id="LAIR01000002">
    <property type="protein sequence ID" value="KNX37420.1"/>
    <property type="molecule type" value="Genomic_DNA"/>
</dbReference>
<name>A0A0L6CIH7_9MICO</name>
<keyword evidence="2" id="KW-0547">Nucleotide-binding</keyword>
<dbReference type="GO" id="GO:0005524">
    <property type="term" value="F:ATP binding"/>
    <property type="evidence" value="ECO:0007669"/>
    <property type="project" value="UniProtKB-KW"/>
</dbReference>
<evidence type="ECO:0000256" key="1">
    <source>
        <dbReference type="PIRSR" id="PIRSR640198-1"/>
    </source>
</evidence>
<dbReference type="InterPro" id="IPR036597">
    <property type="entry name" value="Fido-like_dom_sf"/>
</dbReference>
<proteinExistence type="predicted"/>
<dbReference type="SUPFAM" id="SSF140931">
    <property type="entry name" value="Fic-like"/>
    <property type="match status" value="1"/>
</dbReference>
<feature type="active site" evidence="1">
    <location>
        <position position="210"/>
    </location>
</feature>